<comment type="caution">
    <text evidence="1">The sequence shown here is derived from an EMBL/GenBank/DDBJ whole genome shotgun (WGS) entry which is preliminary data.</text>
</comment>
<evidence type="ECO:0000313" key="1">
    <source>
        <dbReference type="EMBL" id="EFM45642.1"/>
    </source>
</evidence>
<organism evidence="1 2">
    <name type="scientific">Mobiluncus mulieris ATCC 35239</name>
    <dbReference type="NCBI Taxonomy" id="871571"/>
    <lineage>
        <taxon>Bacteria</taxon>
        <taxon>Bacillati</taxon>
        <taxon>Actinomycetota</taxon>
        <taxon>Actinomycetes</taxon>
        <taxon>Actinomycetales</taxon>
        <taxon>Actinomycetaceae</taxon>
        <taxon>Mobiluncus</taxon>
    </lineage>
</organism>
<evidence type="ECO:0000313" key="2">
    <source>
        <dbReference type="Proteomes" id="UP000003045"/>
    </source>
</evidence>
<dbReference type="STRING" id="871571.HMPREF0580_1449"/>
<dbReference type="Proteomes" id="UP000003045">
    <property type="component" value="Unassembled WGS sequence"/>
</dbReference>
<evidence type="ECO:0008006" key="3">
    <source>
        <dbReference type="Google" id="ProtNLM"/>
    </source>
</evidence>
<gene>
    <name evidence="1" type="ORF">HMPREF0580_1449</name>
</gene>
<sequence length="178" mass="18740">PVEVSGGHKFTQIVAGGESAFGLDASGIWWAWGANNFGQLGDGSKENCLTPVPVGLGKIQTKMNPEQFKLERLAGFSQVVFNKQDLLVSGSGIIQAEKTFKDSEAPFNLAAGDKAVFGVVKGVDATGDKLVGSKHSFEAYVACTHGISVSVRGSSKDSVNVDALKVTVSVDIYGYRNL</sequence>
<dbReference type="AlphaFoldDB" id="E0QRD4"/>
<dbReference type="EMBL" id="AEET01000033">
    <property type="protein sequence ID" value="EFM45642.1"/>
    <property type="molecule type" value="Genomic_DNA"/>
</dbReference>
<keyword evidence="2" id="KW-1185">Reference proteome</keyword>
<dbReference type="InterPro" id="IPR009091">
    <property type="entry name" value="RCC1/BLIP-II"/>
</dbReference>
<dbReference type="InterPro" id="IPR000408">
    <property type="entry name" value="Reg_chr_condens"/>
</dbReference>
<dbReference type="Pfam" id="PF00415">
    <property type="entry name" value="RCC1"/>
    <property type="match status" value="1"/>
</dbReference>
<dbReference type="Gene3D" id="2.130.10.30">
    <property type="entry name" value="Regulator of chromosome condensation 1/beta-lactamase-inhibitor protein II"/>
    <property type="match status" value="1"/>
</dbReference>
<proteinExistence type="predicted"/>
<dbReference type="SUPFAM" id="SSF50985">
    <property type="entry name" value="RCC1/BLIP-II"/>
    <property type="match status" value="1"/>
</dbReference>
<name>E0QRD4_9ACTO</name>
<reference evidence="1" key="1">
    <citation type="submission" date="2010-08" db="EMBL/GenBank/DDBJ databases">
        <authorList>
            <person name="Muzny D."/>
            <person name="Qin X."/>
            <person name="Deng J."/>
            <person name="Jiang H."/>
            <person name="Liu Y."/>
            <person name="Qu J."/>
            <person name="Song X.-Z."/>
            <person name="Zhang L."/>
            <person name="Thornton R."/>
            <person name="Coyle M."/>
            <person name="Francisco L."/>
            <person name="Jackson L."/>
            <person name="Javaid M."/>
            <person name="Korchina V."/>
            <person name="Kovar C."/>
            <person name="Mata R."/>
            <person name="Mathew T."/>
            <person name="Ngo R."/>
            <person name="Nguyen L."/>
            <person name="Nguyen N."/>
            <person name="Okwuonu G."/>
            <person name="Ongeri F."/>
            <person name="Pham C."/>
            <person name="Simmons D."/>
            <person name="Wilczek-Boney K."/>
            <person name="Hale W."/>
            <person name="Jakkamsetti A."/>
            <person name="Pham P."/>
            <person name="Ruth R."/>
            <person name="San Lucas F."/>
            <person name="Warren J."/>
            <person name="Zhang J."/>
            <person name="Zhao Z."/>
            <person name="Zhou C."/>
            <person name="Zhu D."/>
            <person name="Lee S."/>
            <person name="Bess C."/>
            <person name="Blankenburg K."/>
            <person name="Forbes L."/>
            <person name="Fu Q."/>
            <person name="Gubbala S."/>
            <person name="Hirani K."/>
            <person name="Jayaseelan J.C."/>
            <person name="Lara F."/>
            <person name="Munidasa M."/>
            <person name="Palculict T."/>
            <person name="Patil S."/>
            <person name="Pu L.-L."/>
            <person name="Saada N."/>
            <person name="Tang L."/>
            <person name="Weissenberger G."/>
            <person name="Zhu Y."/>
            <person name="Hemphill L."/>
            <person name="Shang Y."/>
            <person name="Youmans B."/>
            <person name="Ayvaz T."/>
            <person name="Ross M."/>
            <person name="Santibanez J."/>
            <person name="Aqrawi P."/>
            <person name="Gross S."/>
            <person name="Joshi V."/>
            <person name="Fowler G."/>
            <person name="Nazareth L."/>
            <person name="Reid J."/>
            <person name="Worley K."/>
            <person name="Petrosino J."/>
            <person name="Highlander S."/>
            <person name="Gibbs R."/>
        </authorList>
    </citation>
    <scope>NUCLEOTIDE SEQUENCE [LARGE SCALE GENOMIC DNA]</scope>
    <source>
        <strain evidence="1">ATCC 35239</strain>
    </source>
</reference>
<protein>
    <recommendedName>
        <fullName evidence="3">Regulator of chromosome condensation (RCC1)</fullName>
    </recommendedName>
</protein>
<accession>E0QRD4</accession>
<feature type="non-terminal residue" evidence="1">
    <location>
        <position position="1"/>
    </location>
</feature>
<dbReference type="HOGENOM" id="CLU_1506524_0_0_11"/>